<proteinExistence type="predicted"/>
<feature type="transmembrane region" description="Helical" evidence="9">
    <location>
        <begin position="179"/>
        <end position="199"/>
    </location>
</feature>
<dbReference type="Pfam" id="PF02378">
    <property type="entry name" value="PTS_EIIC"/>
    <property type="match status" value="1"/>
</dbReference>
<feature type="domain" description="PTS EIIC type-1" evidence="10">
    <location>
        <begin position="103"/>
        <end position="463"/>
    </location>
</feature>
<comment type="subcellular location">
    <subcellularLocation>
        <location evidence="1">Cell membrane</location>
        <topology evidence="1">Multi-pass membrane protein</topology>
    </subcellularLocation>
</comment>
<dbReference type="PROSITE" id="PS51103">
    <property type="entry name" value="PTS_EIIC_TYPE_1"/>
    <property type="match status" value="1"/>
</dbReference>
<evidence type="ECO:0000256" key="8">
    <source>
        <dbReference type="ARBA" id="ARBA00023136"/>
    </source>
</evidence>
<keyword evidence="7 9" id="KW-1133">Transmembrane helix</keyword>
<keyword evidence="2" id="KW-0813">Transport</keyword>
<reference evidence="11" key="1">
    <citation type="submission" date="2024-05" db="EMBL/GenBank/DDBJ databases">
        <title>Draft genome assemblies of 36 bacteria isolated from hibernating arctic ground squirrels.</title>
        <authorList>
            <person name="McKee H."/>
            <person name="Mullen L."/>
            <person name="Drown D.M."/>
            <person name="Duddleston K.N."/>
        </authorList>
    </citation>
    <scope>NUCLEOTIDE SEQUENCE</scope>
    <source>
        <strain evidence="11">AN1007</strain>
    </source>
</reference>
<dbReference type="GO" id="GO:0090589">
    <property type="term" value="F:protein-phosphocysteine-trehalose phosphotransferase system transporter activity"/>
    <property type="evidence" value="ECO:0007669"/>
    <property type="project" value="TreeGrafter"/>
</dbReference>
<dbReference type="GO" id="GO:0005886">
    <property type="term" value="C:plasma membrane"/>
    <property type="evidence" value="ECO:0007669"/>
    <property type="project" value="UniProtKB-SubCell"/>
</dbReference>
<evidence type="ECO:0000313" key="11">
    <source>
        <dbReference type="EMBL" id="XCP96013.1"/>
    </source>
</evidence>
<dbReference type="EMBL" id="CP159992">
    <property type="protein sequence ID" value="XCP96013.1"/>
    <property type="molecule type" value="Genomic_DNA"/>
</dbReference>
<gene>
    <name evidence="11" type="ORF">ABXS70_04670</name>
</gene>
<evidence type="ECO:0000256" key="6">
    <source>
        <dbReference type="ARBA" id="ARBA00022692"/>
    </source>
</evidence>
<feature type="transmembrane region" description="Helical" evidence="9">
    <location>
        <begin position="151"/>
        <end position="172"/>
    </location>
</feature>
<dbReference type="InterPro" id="IPR003352">
    <property type="entry name" value="PTS_EIIC"/>
</dbReference>
<evidence type="ECO:0000256" key="5">
    <source>
        <dbReference type="ARBA" id="ARBA00022683"/>
    </source>
</evidence>
<evidence type="ECO:0000256" key="2">
    <source>
        <dbReference type="ARBA" id="ARBA00022448"/>
    </source>
</evidence>
<keyword evidence="8 9" id="KW-0472">Membrane</keyword>
<dbReference type="GO" id="GO:0008982">
    <property type="term" value="F:protein-N(PI)-phosphohistidine-sugar phosphotransferase activity"/>
    <property type="evidence" value="ECO:0007669"/>
    <property type="project" value="InterPro"/>
</dbReference>
<evidence type="ECO:0000256" key="3">
    <source>
        <dbReference type="ARBA" id="ARBA00022475"/>
    </source>
</evidence>
<feature type="transmembrane region" description="Helical" evidence="9">
    <location>
        <begin position="291"/>
        <end position="316"/>
    </location>
</feature>
<dbReference type="InterPro" id="IPR050558">
    <property type="entry name" value="PTS_Sugar-Specific_Components"/>
</dbReference>
<feature type="transmembrane region" description="Helical" evidence="9">
    <location>
        <begin position="386"/>
        <end position="411"/>
    </location>
</feature>
<organism evidence="11">
    <name type="scientific">Paenibacillus sp. AN1007</name>
    <dbReference type="NCBI Taxonomy" id="3151385"/>
    <lineage>
        <taxon>Bacteria</taxon>
        <taxon>Bacillati</taxon>
        <taxon>Bacillota</taxon>
        <taxon>Bacilli</taxon>
        <taxon>Bacillales</taxon>
        <taxon>Paenibacillaceae</taxon>
        <taxon>Paenibacillus</taxon>
    </lineage>
</organism>
<feature type="transmembrane region" description="Helical" evidence="9">
    <location>
        <begin position="211"/>
        <end position="234"/>
    </location>
</feature>
<keyword evidence="6 9" id="KW-0812">Transmembrane</keyword>
<dbReference type="GO" id="GO:0009401">
    <property type="term" value="P:phosphoenolpyruvate-dependent sugar phosphotransferase system"/>
    <property type="evidence" value="ECO:0007669"/>
    <property type="project" value="UniProtKB-KW"/>
</dbReference>
<evidence type="ECO:0000256" key="7">
    <source>
        <dbReference type="ARBA" id="ARBA00022989"/>
    </source>
</evidence>
<feature type="transmembrane region" description="Helical" evidence="9">
    <location>
        <begin position="112"/>
        <end position="131"/>
    </location>
</feature>
<dbReference type="InterPro" id="IPR013013">
    <property type="entry name" value="PTS_EIIC_1"/>
</dbReference>
<sequence>MYDNLIDEWLKLAGGRENIIRIEQDLETTTLTLKDRMRMDLSYTTSIGVEADIQFTGGQCRLRLRDESGAIYDSLQEMGIGSQDKTSLQEAMSKIKGKFSVMQFVSSVFRPLMPVILGAAVIKIITALILFIDSLGSEGSSSLMDNQTFTIFRIIGDSALYLLPVLAAVSTAYRLKSNIYAAAVIGGFMFYPEVAPLFSGEKEVYFLGQQLASQLTFYSSILWVMLTVCAAAYLERGIARLNLKGLTVGLAPFLTLLILVPFMLLVLGYAAQWLDEKLPPIVETNVADAPILTLVLLGAFFVLIWMIGLPSLLLPVILNELLMNSSSLLLSGMLAAVVAQAGASLAAGLRSKEASFRSMAFCASGTALFGIIEPALYAVNMRRKSSFFAAMLGGAAGGLYFGWLSVGAFALGGSSSLLELPLYIKPGSLNLLHASVGVVISFAVSCVLTYIFSGKRDKSTVSH</sequence>
<dbReference type="AlphaFoldDB" id="A0AAU8NCL7"/>
<feature type="transmembrane region" description="Helical" evidence="9">
    <location>
        <begin position="246"/>
        <end position="271"/>
    </location>
</feature>
<feature type="transmembrane region" description="Helical" evidence="9">
    <location>
        <begin position="431"/>
        <end position="452"/>
    </location>
</feature>
<keyword evidence="5" id="KW-0598">Phosphotransferase system</keyword>
<keyword evidence="3" id="KW-1003">Cell membrane</keyword>
<evidence type="ECO:0000259" key="10">
    <source>
        <dbReference type="PROSITE" id="PS51103"/>
    </source>
</evidence>
<dbReference type="PANTHER" id="PTHR30175:SF1">
    <property type="entry name" value="PTS SYSTEM ARBUTIN-, CELLOBIOSE-, AND SALICIN-SPECIFIC EIIBC COMPONENT-RELATED"/>
    <property type="match status" value="1"/>
</dbReference>
<name>A0AAU8NCL7_9BACL</name>
<dbReference type="RefSeq" id="WP_366294207.1">
    <property type="nucleotide sequence ID" value="NZ_CP159992.1"/>
</dbReference>
<keyword evidence="4" id="KW-0762">Sugar transport</keyword>
<evidence type="ECO:0000256" key="1">
    <source>
        <dbReference type="ARBA" id="ARBA00004651"/>
    </source>
</evidence>
<accession>A0AAU8NCL7</accession>
<protein>
    <submittedName>
        <fullName evidence="11">PTS transporter subunit EIIC</fullName>
    </submittedName>
</protein>
<evidence type="ECO:0000256" key="4">
    <source>
        <dbReference type="ARBA" id="ARBA00022597"/>
    </source>
</evidence>
<dbReference type="PANTHER" id="PTHR30175">
    <property type="entry name" value="PHOSPHOTRANSFERASE SYSTEM TRANSPORT PROTEIN"/>
    <property type="match status" value="1"/>
</dbReference>
<evidence type="ECO:0000256" key="9">
    <source>
        <dbReference type="SAM" id="Phobius"/>
    </source>
</evidence>
<feature type="transmembrane region" description="Helical" evidence="9">
    <location>
        <begin position="328"/>
        <end position="349"/>
    </location>
</feature>
<feature type="transmembrane region" description="Helical" evidence="9">
    <location>
        <begin position="355"/>
        <end position="379"/>
    </location>
</feature>
<dbReference type="GO" id="GO:0015771">
    <property type="term" value="P:trehalose transport"/>
    <property type="evidence" value="ECO:0007669"/>
    <property type="project" value="TreeGrafter"/>
</dbReference>